<dbReference type="InterPro" id="IPR006119">
    <property type="entry name" value="Resolv_N"/>
</dbReference>
<accession>A0A542DNN0</accession>
<dbReference type="RefSeq" id="WP_142000351.1">
    <property type="nucleotide sequence ID" value="NZ_VFML01000001.1"/>
</dbReference>
<feature type="domain" description="Resolvase/invertase-type recombinase catalytic" evidence="1">
    <location>
        <begin position="3"/>
        <end position="113"/>
    </location>
</feature>
<dbReference type="Pfam" id="PF00239">
    <property type="entry name" value="Resolvase"/>
    <property type="match status" value="1"/>
</dbReference>
<dbReference type="SUPFAM" id="SSF53041">
    <property type="entry name" value="Resolvase-like"/>
    <property type="match status" value="1"/>
</dbReference>
<name>A0A542DNN0_AMYCI</name>
<evidence type="ECO:0000313" key="2">
    <source>
        <dbReference type="EMBL" id="TQJ04703.1"/>
    </source>
</evidence>
<dbReference type="OrthoDB" id="3405463at2"/>
<dbReference type="AlphaFoldDB" id="A0A542DNN0"/>
<dbReference type="EMBL" id="VFML01000001">
    <property type="protein sequence ID" value="TQJ04703.1"/>
    <property type="molecule type" value="Genomic_DNA"/>
</dbReference>
<evidence type="ECO:0000313" key="3">
    <source>
        <dbReference type="Proteomes" id="UP000320876"/>
    </source>
</evidence>
<reference evidence="2 3" key="1">
    <citation type="submission" date="2019-06" db="EMBL/GenBank/DDBJ databases">
        <title>Sequencing the genomes of 1000 actinobacteria strains.</title>
        <authorList>
            <person name="Klenk H.-P."/>
        </authorList>
    </citation>
    <scope>NUCLEOTIDE SEQUENCE [LARGE SCALE GENOMIC DNA]</scope>
    <source>
        <strain evidence="2 3">DSM 45679</strain>
    </source>
</reference>
<organism evidence="2 3">
    <name type="scientific">Amycolatopsis cihanbeyliensis</name>
    <dbReference type="NCBI Taxonomy" id="1128664"/>
    <lineage>
        <taxon>Bacteria</taxon>
        <taxon>Bacillati</taxon>
        <taxon>Actinomycetota</taxon>
        <taxon>Actinomycetes</taxon>
        <taxon>Pseudonocardiales</taxon>
        <taxon>Pseudonocardiaceae</taxon>
        <taxon>Amycolatopsis</taxon>
    </lineage>
</organism>
<sequence length="119" mass="13392">MTDFGYTAHGEVKRLRAAGCAQVFAEAPEPPRLRPEFMACLAAMDRGDTLVVPSLVEISRTVRAIMDVVEWLERHDQYLRSLDEEIDTNKSQGRLQLGSMAAMVRAEPEEGRRERDGSE</sequence>
<keyword evidence="3" id="KW-1185">Reference proteome</keyword>
<gene>
    <name evidence="2" type="ORF">FB471_4510</name>
</gene>
<protein>
    <submittedName>
        <fullName evidence="2">Resolvase-like protein</fullName>
    </submittedName>
</protein>
<proteinExistence type="predicted"/>
<comment type="caution">
    <text evidence="2">The sequence shown here is derived from an EMBL/GenBank/DDBJ whole genome shotgun (WGS) entry which is preliminary data.</text>
</comment>
<dbReference type="Proteomes" id="UP000320876">
    <property type="component" value="Unassembled WGS sequence"/>
</dbReference>
<dbReference type="Gene3D" id="3.40.50.1390">
    <property type="entry name" value="Resolvase, N-terminal catalytic domain"/>
    <property type="match status" value="1"/>
</dbReference>
<dbReference type="InterPro" id="IPR036162">
    <property type="entry name" value="Resolvase-like_N_sf"/>
</dbReference>
<dbReference type="SMART" id="SM00857">
    <property type="entry name" value="Resolvase"/>
    <property type="match status" value="1"/>
</dbReference>
<dbReference type="GO" id="GO:0000150">
    <property type="term" value="F:DNA strand exchange activity"/>
    <property type="evidence" value="ECO:0007669"/>
    <property type="project" value="InterPro"/>
</dbReference>
<evidence type="ECO:0000259" key="1">
    <source>
        <dbReference type="SMART" id="SM00857"/>
    </source>
</evidence>
<dbReference type="GO" id="GO:0003677">
    <property type="term" value="F:DNA binding"/>
    <property type="evidence" value="ECO:0007669"/>
    <property type="project" value="InterPro"/>
</dbReference>